<protein>
    <submittedName>
        <fullName evidence="4">Aminoacyl-tRNA hydrolase</fullName>
    </submittedName>
</protein>
<dbReference type="STRING" id="1910958.BTM30_06700"/>
<evidence type="ECO:0000256" key="2">
    <source>
        <dbReference type="SAM" id="MobiDB-lite"/>
    </source>
</evidence>
<dbReference type="AlphaFoldDB" id="A0A2P7EFI1"/>
<dbReference type="Proteomes" id="UP000240206">
    <property type="component" value="Unassembled WGS sequence"/>
</dbReference>
<organism evidence="4 5">
    <name type="scientific">Synechococcus lacustris str. Tous</name>
    <dbReference type="NCBI Taxonomy" id="1910958"/>
    <lineage>
        <taxon>Bacteria</taxon>
        <taxon>Bacillati</taxon>
        <taxon>Cyanobacteriota</taxon>
        <taxon>Cyanophyceae</taxon>
        <taxon>Synechococcales</taxon>
        <taxon>Synechococcaceae</taxon>
        <taxon>Synechococcus</taxon>
    </lineage>
</organism>
<dbReference type="GO" id="GO:0003747">
    <property type="term" value="F:translation release factor activity"/>
    <property type="evidence" value="ECO:0007669"/>
    <property type="project" value="InterPro"/>
</dbReference>
<dbReference type="EMBL" id="PXVC01000017">
    <property type="protein sequence ID" value="PSI01869.1"/>
    <property type="molecule type" value="Genomic_DNA"/>
</dbReference>
<dbReference type="GO" id="GO:0043022">
    <property type="term" value="F:ribosome binding"/>
    <property type="evidence" value="ECO:0007669"/>
    <property type="project" value="TreeGrafter"/>
</dbReference>
<dbReference type="GO" id="GO:0072344">
    <property type="term" value="P:rescue of stalled ribosome"/>
    <property type="evidence" value="ECO:0007669"/>
    <property type="project" value="TreeGrafter"/>
</dbReference>
<dbReference type="RefSeq" id="WP_106499669.1">
    <property type="nucleotide sequence ID" value="NZ_PXVC01000017.1"/>
</dbReference>
<dbReference type="InterPro" id="IPR000352">
    <property type="entry name" value="Pep_chain_release_fac_I"/>
</dbReference>
<dbReference type="GO" id="GO:0004045">
    <property type="term" value="F:peptidyl-tRNA hydrolase activity"/>
    <property type="evidence" value="ECO:0007669"/>
    <property type="project" value="TreeGrafter"/>
</dbReference>
<dbReference type="SUPFAM" id="SSF75620">
    <property type="entry name" value="Release factor"/>
    <property type="match status" value="1"/>
</dbReference>
<proteinExistence type="inferred from homology"/>
<evidence type="ECO:0000313" key="5">
    <source>
        <dbReference type="Proteomes" id="UP000240206"/>
    </source>
</evidence>
<feature type="domain" description="Prokaryotic-type class I peptide chain release factors" evidence="3">
    <location>
        <begin position="12"/>
        <end position="137"/>
    </location>
</feature>
<dbReference type="Gene3D" id="3.30.160.20">
    <property type="match status" value="1"/>
</dbReference>
<feature type="region of interest" description="Disordered" evidence="2">
    <location>
        <begin position="104"/>
        <end position="127"/>
    </location>
</feature>
<evidence type="ECO:0000313" key="4">
    <source>
        <dbReference type="EMBL" id="PSI01869.1"/>
    </source>
</evidence>
<keyword evidence="5" id="KW-1185">Reference proteome</keyword>
<dbReference type="NCBIfam" id="NF006718">
    <property type="entry name" value="PRK09256.1"/>
    <property type="match status" value="1"/>
</dbReference>
<accession>A0A2P7EFI1</accession>
<evidence type="ECO:0000259" key="3">
    <source>
        <dbReference type="Pfam" id="PF00472"/>
    </source>
</evidence>
<keyword evidence="4" id="KW-0378">Hydrolase</keyword>
<evidence type="ECO:0000256" key="1">
    <source>
        <dbReference type="ARBA" id="ARBA00010835"/>
    </source>
</evidence>
<reference evidence="5" key="1">
    <citation type="submission" date="2018-03" db="EMBL/GenBank/DDBJ databases">
        <title>Ecological and genomic features of two cosmopolitan and abundant freshwater picocyanobacteria.</title>
        <authorList>
            <person name="Cabello-Yeves P.J."/>
            <person name="Picazo A."/>
            <person name="Camacho A."/>
            <person name="Callieri C."/>
            <person name="Rosselli R."/>
            <person name="Roda-Garcia J."/>
            <person name="Coutinho F.H."/>
            <person name="Rodriguez-Valera F."/>
        </authorList>
    </citation>
    <scope>NUCLEOTIDE SEQUENCE [LARGE SCALE GENOMIC DNA]</scope>
    <source>
        <strain evidence="5">Tous</strain>
    </source>
</reference>
<dbReference type="InterPro" id="IPR045853">
    <property type="entry name" value="Pep_chain_release_fac_I_sf"/>
</dbReference>
<comment type="caution">
    <text evidence="4">The sequence shown here is derived from an EMBL/GenBank/DDBJ whole genome shotgun (WGS) entry which is preliminary data.</text>
</comment>
<dbReference type="PANTHER" id="PTHR47814:SF1">
    <property type="entry name" value="PEPTIDYL-TRNA HYDROLASE ARFB"/>
    <property type="match status" value="1"/>
</dbReference>
<comment type="similarity">
    <text evidence="1">Belongs to the prokaryotic/mitochondrial release factor family.</text>
</comment>
<dbReference type="PANTHER" id="PTHR47814">
    <property type="entry name" value="PEPTIDYL-TRNA HYDROLASE ARFB"/>
    <property type="match status" value="1"/>
</dbReference>
<name>A0A2P7EFI1_9SYNE</name>
<gene>
    <name evidence="4" type="ORF">C7K08_05635</name>
</gene>
<sequence length="141" mass="15837">MELDRLRLSPDLVIPAAELSWRFSRSSGPGGQNVNKIDSRVQLSFDLARSEAMPRHLKARAMQRLAVDLLDGVVVITASEYRSQLRNREAAIGRLVELLRAAIAPPPPPRRATRPSRAAVERRLRAKKQRSLIKDQRSALI</sequence>
<dbReference type="Pfam" id="PF00472">
    <property type="entry name" value="RF-1"/>
    <property type="match status" value="1"/>
</dbReference>